<dbReference type="SUPFAM" id="SSF52540">
    <property type="entry name" value="P-loop containing nucleoside triphosphate hydrolases"/>
    <property type="match status" value="1"/>
</dbReference>
<evidence type="ECO:0000256" key="3">
    <source>
        <dbReference type="ARBA" id="ARBA00013368"/>
    </source>
</evidence>
<sequence length="1210" mass="134510">MKPLNLKIAGLNSFRAEQEIQFDVLSDLGVFGIFGPTGSGKSSILDAMTLALYGTVVRAKRGIQGIINHAENKLAVSFTFALGAGPRRIYRVERGYKTRDHISVKNTHSRLVELTEGQEIVVAERDGDVTNYINNLLGLTPEDFMRAVVLPQGKFSEFLKMDGAGRRQMLERIFSLEKYGRGLVEKLNSRYETVNGQFIKLSGELQGLGDASRESLKQAETLLGQAVESEKAAAAHQEETGRHCEEGRRIFELQQELAGKEQELLNHRRQKEEFDRLTWQVQLADKASQVFADISARKGLAGQLDEVEKACVGIETHLQELETRTRDFEKALIAAKTGRQEREPKLIERKAQLEAAQDTEREAARLEEEIAREKGKMDELEANLANTGGAIGVTEERIARLAAEVAALENELAANTVDRTYRLQVQAAVQLAGSLEREIQAAAAMQQKHAQRKNRLTSARTDLCQAAAEEADLQRAADELRTRELAAGEQCPWQEENLVRQEVRLAELKAKLNELTANESKIAGETAAVDALTLELSGLGEQRDQLQSAYQDGKEKQELLAGQIAALLAKDHRRLAAQLAAGLREGQPCPVCGSIAHPVPALVSPEEGAGGEKELLEQEAEQLKINLEQTELMLRRHEAGVVAVQTRLVAAQKAVSDGRRQIAAELDTLAGEWDVPAGFLTVESAGSLAAAQAVALERAKAAFSAWRNERKQAAERLQELEQKFSRAKLAIAGLQASIAAAEEELKREQDNLSELERRVAGLSQELLRLLTALCSGEFIEPEELGGKAGMLAAQVADKDRRAEELRQKAGQNREDSRQFQDRLQELSNGKARINAALAGVQAKRQVLVNSREQKREELRRITQGMAARVLFEEVNAEIAGLRTVEQNAAEQYGEAEAARMNVEQNLTRRQAERSTLQEQLCRFAERITGKLKRLGFEQEEAAETAYIEDCDLMAMRQRMDAYTEQEHRLAAERDQFAAKLGDKRISMEEWKRLQSQAQEALAQKEQAMERRVAAENSCRDLVNRHNRWQEIENEMTGLTERLRHLETLRTLTRGNKLVEFMAQEQMEIVLTSASERLKQLTNHRYAIEIASDGSFLVRDDANGGFKRFVGTLSGGETFQTSLALALALSSQIQLRGQYPLEFFFLDEGFGSLDPEALEVVMSTLERLPNENMTIGVISHVTGLQQRMPRRLIVGPAEPAGHGSTVTIEIA</sequence>
<dbReference type="OrthoDB" id="9795626at2"/>
<dbReference type="Pfam" id="PF13476">
    <property type="entry name" value="AAA_23"/>
    <property type="match status" value="1"/>
</dbReference>
<dbReference type="RefSeq" id="WP_122627539.1">
    <property type="nucleotide sequence ID" value="NZ_UPPP01000065.1"/>
</dbReference>
<comment type="subunit">
    <text evidence="2">Heterodimer of SbcC and SbcD.</text>
</comment>
<dbReference type="EMBL" id="UPPP01000065">
    <property type="protein sequence ID" value="VBB06599.1"/>
    <property type="molecule type" value="Genomic_DNA"/>
</dbReference>
<evidence type="ECO:0000259" key="5">
    <source>
        <dbReference type="Pfam" id="PF13476"/>
    </source>
</evidence>
<reference evidence="6 7" key="1">
    <citation type="submission" date="2018-06" db="EMBL/GenBank/DDBJ databases">
        <authorList>
            <person name="Strepis N."/>
        </authorList>
    </citation>
    <scope>NUCLEOTIDE SEQUENCE [LARGE SCALE GENOMIC DNA]</scope>
    <source>
        <strain evidence="6">LUCI</strain>
    </source>
</reference>
<dbReference type="Proteomes" id="UP000277811">
    <property type="component" value="Unassembled WGS sequence"/>
</dbReference>
<gene>
    <name evidence="6" type="ORF">LUCI_1835</name>
</gene>
<keyword evidence="7" id="KW-1185">Reference proteome</keyword>
<proteinExistence type="inferred from homology"/>
<dbReference type="GO" id="GO:0006302">
    <property type="term" value="P:double-strand break repair"/>
    <property type="evidence" value="ECO:0007669"/>
    <property type="project" value="InterPro"/>
</dbReference>
<protein>
    <recommendedName>
        <fullName evidence="3">Nuclease SbcCD subunit C</fullName>
    </recommendedName>
</protein>
<dbReference type="InterPro" id="IPR027417">
    <property type="entry name" value="P-loop_NTPase"/>
</dbReference>
<evidence type="ECO:0000313" key="6">
    <source>
        <dbReference type="EMBL" id="VBB06599.1"/>
    </source>
</evidence>
<feature type="domain" description="Rad50/SbcC-type AAA" evidence="5">
    <location>
        <begin position="6"/>
        <end position="211"/>
    </location>
</feature>
<dbReference type="Gene3D" id="3.40.50.300">
    <property type="entry name" value="P-loop containing nucleotide triphosphate hydrolases"/>
    <property type="match status" value="2"/>
</dbReference>
<comment type="similarity">
    <text evidence="1">Belongs to the SMC family. SbcC subfamily.</text>
</comment>
<keyword evidence="4" id="KW-0175">Coiled coil</keyword>
<dbReference type="PANTHER" id="PTHR32114">
    <property type="entry name" value="ABC TRANSPORTER ABCH.3"/>
    <property type="match status" value="1"/>
</dbReference>
<dbReference type="Pfam" id="PF13558">
    <property type="entry name" value="SbcC_Walker_B"/>
    <property type="match status" value="1"/>
</dbReference>
<feature type="coiled-coil region" evidence="4">
    <location>
        <begin position="885"/>
        <end position="919"/>
    </location>
</feature>
<feature type="coiled-coil region" evidence="4">
    <location>
        <begin position="250"/>
        <end position="277"/>
    </location>
</feature>
<feature type="coiled-coil region" evidence="4">
    <location>
        <begin position="498"/>
        <end position="549"/>
    </location>
</feature>
<dbReference type="AlphaFoldDB" id="A0A498R609"/>
<evidence type="ECO:0000256" key="4">
    <source>
        <dbReference type="SAM" id="Coils"/>
    </source>
</evidence>
<evidence type="ECO:0000256" key="2">
    <source>
        <dbReference type="ARBA" id="ARBA00011322"/>
    </source>
</evidence>
<feature type="coiled-coil region" evidence="4">
    <location>
        <begin position="349"/>
        <end position="418"/>
    </location>
</feature>
<organism evidence="6 7">
    <name type="scientific">Lucifera butyrica</name>
    <dbReference type="NCBI Taxonomy" id="1351585"/>
    <lineage>
        <taxon>Bacteria</taxon>
        <taxon>Bacillati</taxon>
        <taxon>Bacillota</taxon>
        <taxon>Negativicutes</taxon>
        <taxon>Veillonellales</taxon>
        <taxon>Veillonellaceae</taxon>
        <taxon>Lucifera</taxon>
    </lineage>
</organism>
<dbReference type="InterPro" id="IPR038729">
    <property type="entry name" value="Rad50/SbcC_AAA"/>
</dbReference>
<name>A0A498R609_9FIRM</name>
<feature type="coiled-coil region" evidence="4">
    <location>
        <begin position="987"/>
        <end position="1048"/>
    </location>
</feature>
<evidence type="ECO:0000256" key="1">
    <source>
        <dbReference type="ARBA" id="ARBA00006930"/>
    </source>
</evidence>
<evidence type="ECO:0000313" key="7">
    <source>
        <dbReference type="Proteomes" id="UP000277811"/>
    </source>
</evidence>
<accession>A0A498R609</accession>
<feature type="coiled-coil region" evidence="4">
    <location>
        <begin position="606"/>
        <end position="640"/>
    </location>
</feature>
<dbReference type="PANTHER" id="PTHR32114:SF2">
    <property type="entry name" value="ABC TRANSPORTER ABCH.3"/>
    <property type="match status" value="1"/>
</dbReference>
<dbReference type="GO" id="GO:0016887">
    <property type="term" value="F:ATP hydrolysis activity"/>
    <property type="evidence" value="ECO:0007669"/>
    <property type="project" value="InterPro"/>
</dbReference>
<feature type="coiled-coil region" evidence="4">
    <location>
        <begin position="696"/>
        <end position="772"/>
    </location>
</feature>